<comment type="subcellular location">
    <subcellularLocation>
        <location evidence="6">Cell membrane</location>
        <topology evidence="6">Multi-pass membrane protein</topology>
    </subcellularLocation>
    <subcellularLocation>
        <location evidence="1">Membrane</location>
        <topology evidence="1">Multi-pass membrane protein</topology>
    </subcellularLocation>
</comment>
<dbReference type="PANTHER" id="PTHR43701:SF2">
    <property type="entry name" value="MEMBRANE TRANSPORTER PROTEIN YJNA-RELATED"/>
    <property type="match status" value="1"/>
</dbReference>
<keyword evidence="3 6" id="KW-0812">Transmembrane</keyword>
<proteinExistence type="inferred from homology"/>
<dbReference type="Pfam" id="PF01925">
    <property type="entry name" value="TauE"/>
    <property type="match status" value="1"/>
</dbReference>
<feature type="transmembrane region" description="Helical" evidence="6">
    <location>
        <begin position="41"/>
        <end position="62"/>
    </location>
</feature>
<gene>
    <name evidence="7" type="ORF">DXB93_16920</name>
</gene>
<comment type="similarity">
    <text evidence="2 6">Belongs to the 4-toluene sulfonate uptake permease (TSUP) (TC 2.A.102) family.</text>
</comment>
<dbReference type="RefSeq" id="WP_117582522.1">
    <property type="nucleotide sequence ID" value="NZ_QUSL01000043.1"/>
</dbReference>
<feature type="transmembrane region" description="Helical" evidence="6">
    <location>
        <begin position="202"/>
        <end position="225"/>
    </location>
</feature>
<evidence type="ECO:0000256" key="1">
    <source>
        <dbReference type="ARBA" id="ARBA00004141"/>
    </source>
</evidence>
<dbReference type="InterPro" id="IPR051598">
    <property type="entry name" value="TSUP/Inactive_protease-like"/>
</dbReference>
<dbReference type="PANTHER" id="PTHR43701">
    <property type="entry name" value="MEMBRANE TRANSPORTER PROTEIN MJ0441-RELATED"/>
    <property type="match status" value="1"/>
</dbReference>
<reference evidence="7 8" key="1">
    <citation type="submission" date="2018-08" db="EMBL/GenBank/DDBJ databases">
        <title>A genome reference for cultivated species of the human gut microbiota.</title>
        <authorList>
            <person name="Zou Y."/>
            <person name="Xue W."/>
            <person name="Luo G."/>
        </authorList>
    </citation>
    <scope>NUCLEOTIDE SEQUENCE [LARGE SCALE GENOMIC DNA]</scope>
    <source>
        <strain evidence="7 8">OM06-4</strain>
    </source>
</reference>
<protein>
    <recommendedName>
        <fullName evidence="6">Probable membrane transporter protein</fullName>
    </recommendedName>
</protein>
<feature type="transmembrane region" description="Helical" evidence="6">
    <location>
        <begin position="237"/>
        <end position="258"/>
    </location>
</feature>
<evidence type="ECO:0000256" key="2">
    <source>
        <dbReference type="ARBA" id="ARBA00009142"/>
    </source>
</evidence>
<evidence type="ECO:0000256" key="3">
    <source>
        <dbReference type="ARBA" id="ARBA00022692"/>
    </source>
</evidence>
<feature type="transmembrane region" description="Helical" evidence="6">
    <location>
        <begin position="6"/>
        <end position="29"/>
    </location>
</feature>
<feature type="transmembrane region" description="Helical" evidence="6">
    <location>
        <begin position="74"/>
        <end position="97"/>
    </location>
</feature>
<evidence type="ECO:0000313" key="7">
    <source>
        <dbReference type="EMBL" id="RGD78803.1"/>
    </source>
</evidence>
<dbReference type="InterPro" id="IPR002781">
    <property type="entry name" value="TM_pro_TauE-like"/>
</dbReference>
<dbReference type="Proteomes" id="UP000261032">
    <property type="component" value="Unassembled WGS sequence"/>
</dbReference>
<keyword evidence="4 6" id="KW-1133">Transmembrane helix</keyword>
<evidence type="ECO:0000256" key="5">
    <source>
        <dbReference type="ARBA" id="ARBA00023136"/>
    </source>
</evidence>
<evidence type="ECO:0000313" key="8">
    <source>
        <dbReference type="Proteomes" id="UP000261032"/>
    </source>
</evidence>
<keyword evidence="5 6" id="KW-0472">Membrane</keyword>
<accession>A0A3E3E8X8</accession>
<evidence type="ECO:0000256" key="4">
    <source>
        <dbReference type="ARBA" id="ARBA00022989"/>
    </source>
</evidence>
<dbReference type="AlphaFoldDB" id="A0A3E3E8X8"/>
<organism evidence="7 8">
    <name type="scientific">Thomasclavelia ramosa</name>
    <dbReference type="NCBI Taxonomy" id="1547"/>
    <lineage>
        <taxon>Bacteria</taxon>
        <taxon>Bacillati</taxon>
        <taxon>Bacillota</taxon>
        <taxon>Erysipelotrichia</taxon>
        <taxon>Erysipelotrichales</taxon>
        <taxon>Coprobacillaceae</taxon>
        <taxon>Thomasclavelia</taxon>
    </lineage>
</organism>
<comment type="caution">
    <text evidence="7">The sequence shown here is derived from an EMBL/GenBank/DDBJ whole genome shotgun (WGS) entry which is preliminary data.</text>
</comment>
<dbReference type="GO" id="GO:0005886">
    <property type="term" value="C:plasma membrane"/>
    <property type="evidence" value="ECO:0007669"/>
    <property type="project" value="UniProtKB-SubCell"/>
</dbReference>
<sequence>MSVYILYSITVLMATTLGACAGLGGGVIIKPVLDLMNVHDVATISFLSTSSVFAMAIYSSVSQLKRNTNFNYKIAFLVGSGSAIGGIIGSKIFSLAVISVPDQIVKFVQAVLLIMLLSYVLINSKHTTSIRLKNQNYSVFIGFLLGVTSSFLGIGGGPINVAVFVMFFSMNFKEASIYSLVTILCSQATNLLTIYITTGFSVYDYSLLFVLIPVALLGGYIGVRINKKISNESVKKVFNVSILVIILINIYNAIQAIINI</sequence>
<name>A0A3E3E8X8_9FIRM</name>
<evidence type="ECO:0000256" key="6">
    <source>
        <dbReference type="RuleBase" id="RU363041"/>
    </source>
</evidence>
<dbReference type="EMBL" id="QUSL01000043">
    <property type="protein sequence ID" value="RGD78803.1"/>
    <property type="molecule type" value="Genomic_DNA"/>
</dbReference>
<keyword evidence="6" id="KW-1003">Cell membrane</keyword>
<feature type="transmembrane region" description="Helical" evidence="6">
    <location>
        <begin position="104"/>
        <end position="122"/>
    </location>
</feature>
<feature type="transmembrane region" description="Helical" evidence="6">
    <location>
        <begin position="142"/>
        <end position="168"/>
    </location>
</feature>